<dbReference type="InterPro" id="IPR012902">
    <property type="entry name" value="N_methyl_site"/>
</dbReference>
<dbReference type="InterPro" id="IPR031982">
    <property type="entry name" value="PilE-like"/>
</dbReference>
<evidence type="ECO:0000313" key="2">
    <source>
        <dbReference type="EMBL" id="NKN31671.1"/>
    </source>
</evidence>
<sequence length="144" mass="15930">MSHPQPRRLLGFTLIELMITVAIVAILAAIAVPSYRIYVERAYRAEAKTALIQNAQYLERQYVKGNSYTDPTGKRYDLPFQQVPTNGAARYTISYDGDAHRFQLQAVPTGNMTGDACGTLTINHVGQRRVGDDASRDAAACWGH</sequence>
<protein>
    <submittedName>
        <fullName evidence="2">Prepilin-type N-terminal cleavage/methylation domain-containing protein</fullName>
    </submittedName>
</protein>
<gene>
    <name evidence="2" type="ORF">HF203_00325</name>
</gene>
<comment type="caution">
    <text evidence="2">The sequence shown here is derived from an EMBL/GenBank/DDBJ whole genome shotgun (WGS) entry which is preliminary data.</text>
</comment>
<dbReference type="Gene3D" id="3.30.700.10">
    <property type="entry name" value="Glycoprotein, Type 4 Pilin"/>
    <property type="match status" value="1"/>
</dbReference>
<evidence type="ECO:0000256" key="1">
    <source>
        <dbReference type="SAM" id="Phobius"/>
    </source>
</evidence>
<evidence type="ECO:0000313" key="3">
    <source>
        <dbReference type="Proteomes" id="UP000740754"/>
    </source>
</evidence>
<dbReference type="EMBL" id="JAAXKX010000001">
    <property type="protein sequence ID" value="NKN31671.1"/>
    <property type="molecule type" value="Genomic_DNA"/>
</dbReference>
<dbReference type="Pfam" id="PF16732">
    <property type="entry name" value="ComP_DUS"/>
    <property type="match status" value="1"/>
</dbReference>
<reference evidence="2 3" key="1">
    <citation type="submission" date="2020-04" db="EMBL/GenBank/DDBJ databases">
        <title>Draft Whole-Genome sequence of Marichromatium bheemlicum DSM 18632, type strain.</title>
        <authorList>
            <person name="Kyndt J.A."/>
            <person name="Meyer T.E."/>
        </authorList>
    </citation>
    <scope>NUCLEOTIDE SEQUENCE [LARGE SCALE GENOMIC DNA]</scope>
    <source>
        <strain evidence="2 3">DSM 18632</strain>
    </source>
</reference>
<organism evidence="2 3">
    <name type="scientific">Marichromatium bheemlicum</name>
    <dbReference type="NCBI Taxonomy" id="365339"/>
    <lineage>
        <taxon>Bacteria</taxon>
        <taxon>Pseudomonadati</taxon>
        <taxon>Pseudomonadota</taxon>
        <taxon>Gammaproteobacteria</taxon>
        <taxon>Chromatiales</taxon>
        <taxon>Chromatiaceae</taxon>
        <taxon>Marichromatium</taxon>
    </lineage>
</organism>
<keyword evidence="1" id="KW-0472">Membrane</keyword>
<keyword evidence="1" id="KW-1133">Transmembrane helix</keyword>
<keyword evidence="1" id="KW-0812">Transmembrane</keyword>
<proteinExistence type="predicted"/>
<dbReference type="Proteomes" id="UP000740754">
    <property type="component" value="Unassembled WGS sequence"/>
</dbReference>
<feature type="transmembrane region" description="Helical" evidence="1">
    <location>
        <begin position="12"/>
        <end position="35"/>
    </location>
</feature>
<dbReference type="RefSeq" id="WP_168665434.1">
    <property type="nucleotide sequence ID" value="NZ_JAAXKX010000001.1"/>
</dbReference>
<keyword evidence="3" id="KW-1185">Reference proteome</keyword>
<dbReference type="InterPro" id="IPR045584">
    <property type="entry name" value="Pilin-like"/>
</dbReference>
<accession>A0ABX1I688</accession>
<dbReference type="Pfam" id="PF07963">
    <property type="entry name" value="N_methyl"/>
    <property type="match status" value="1"/>
</dbReference>
<dbReference type="NCBIfam" id="TIGR02532">
    <property type="entry name" value="IV_pilin_GFxxxE"/>
    <property type="match status" value="1"/>
</dbReference>
<dbReference type="SUPFAM" id="SSF54523">
    <property type="entry name" value="Pili subunits"/>
    <property type="match status" value="1"/>
</dbReference>
<name>A0ABX1I688_9GAMM</name>